<organism evidence="1 2">
    <name type="scientific">Trema orientale</name>
    <name type="common">Charcoal tree</name>
    <name type="synonym">Celtis orientalis</name>
    <dbReference type="NCBI Taxonomy" id="63057"/>
    <lineage>
        <taxon>Eukaryota</taxon>
        <taxon>Viridiplantae</taxon>
        <taxon>Streptophyta</taxon>
        <taxon>Embryophyta</taxon>
        <taxon>Tracheophyta</taxon>
        <taxon>Spermatophyta</taxon>
        <taxon>Magnoliopsida</taxon>
        <taxon>eudicotyledons</taxon>
        <taxon>Gunneridae</taxon>
        <taxon>Pentapetalae</taxon>
        <taxon>rosids</taxon>
        <taxon>fabids</taxon>
        <taxon>Rosales</taxon>
        <taxon>Cannabaceae</taxon>
        <taxon>Trema</taxon>
    </lineage>
</organism>
<comment type="caution">
    <text evidence="1">The sequence shown here is derived from an EMBL/GenBank/DDBJ whole genome shotgun (WGS) entry which is preliminary data.</text>
</comment>
<reference evidence="2" key="1">
    <citation type="submission" date="2016-06" db="EMBL/GenBank/DDBJ databases">
        <title>Parallel loss of symbiosis genes in relatives of nitrogen-fixing non-legume Parasponia.</title>
        <authorList>
            <person name="Van Velzen R."/>
            <person name="Holmer R."/>
            <person name="Bu F."/>
            <person name="Rutten L."/>
            <person name="Van Zeijl A."/>
            <person name="Liu W."/>
            <person name="Santuari L."/>
            <person name="Cao Q."/>
            <person name="Sharma T."/>
            <person name="Shen D."/>
            <person name="Roswanjaya Y."/>
            <person name="Wardhani T."/>
            <person name="Kalhor M.S."/>
            <person name="Jansen J."/>
            <person name="Van den Hoogen J."/>
            <person name="Gungor B."/>
            <person name="Hartog M."/>
            <person name="Hontelez J."/>
            <person name="Verver J."/>
            <person name="Yang W.-C."/>
            <person name="Schijlen E."/>
            <person name="Repin R."/>
            <person name="Schilthuizen M."/>
            <person name="Schranz E."/>
            <person name="Heidstra R."/>
            <person name="Miyata K."/>
            <person name="Fedorova E."/>
            <person name="Kohlen W."/>
            <person name="Bisseling T."/>
            <person name="Smit S."/>
            <person name="Geurts R."/>
        </authorList>
    </citation>
    <scope>NUCLEOTIDE SEQUENCE [LARGE SCALE GENOMIC DNA]</scope>
    <source>
        <strain evidence="2">cv. RG33-2</strain>
    </source>
</reference>
<dbReference type="AlphaFoldDB" id="A0A2P5AAJ2"/>
<dbReference type="EMBL" id="JXTC01001006">
    <property type="protein sequence ID" value="PON33524.1"/>
    <property type="molecule type" value="Genomic_DNA"/>
</dbReference>
<evidence type="ECO:0000313" key="1">
    <source>
        <dbReference type="EMBL" id="PON33524.1"/>
    </source>
</evidence>
<dbReference type="Proteomes" id="UP000237000">
    <property type="component" value="Unassembled WGS sequence"/>
</dbReference>
<keyword evidence="2" id="KW-1185">Reference proteome</keyword>
<proteinExistence type="predicted"/>
<protein>
    <submittedName>
        <fullName evidence="1">Galactose mutarotase, N-terminal barrel</fullName>
    </submittedName>
</protein>
<dbReference type="STRING" id="63057.A0A2P5AAJ2"/>
<gene>
    <name evidence="1" type="ORF">TorRG33x02_354760</name>
</gene>
<dbReference type="InParanoid" id="A0A2P5AAJ2"/>
<feature type="non-terminal residue" evidence="1">
    <location>
        <position position="53"/>
    </location>
</feature>
<name>A0A2P5AAJ2_TREOI</name>
<dbReference type="OrthoDB" id="5839090at2759"/>
<dbReference type="Gene3D" id="2.60.40.1760">
    <property type="entry name" value="glycosyl hydrolase (family 31)"/>
    <property type="match status" value="1"/>
</dbReference>
<sequence>MVLTFHNNTPFGFAVSRRSSGETFFDTSPRSNLDTFLVFKDQYLQISSSLPKG</sequence>
<evidence type="ECO:0000313" key="2">
    <source>
        <dbReference type="Proteomes" id="UP000237000"/>
    </source>
</evidence>
<accession>A0A2P5AAJ2</accession>